<comment type="caution">
    <text evidence="3">The sequence shown here is derived from an EMBL/GenBank/DDBJ whole genome shotgun (WGS) entry which is preliminary data.</text>
</comment>
<keyword evidence="1" id="KW-0677">Repeat</keyword>
<feature type="compositionally biased region" description="Polar residues" evidence="2">
    <location>
        <begin position="286"/>
        <end position="303"/>
    </location>
</feature>
<evidence type="ECO:0000256" key="2">
    <source>
        <dbReference type="SAM" id="MobiDB-lite"/>
    </source>
</evidence>
<accession>A0A9P8P1X0</accession>
<feature type="compositionally biased region" description="Acidic residues" evidence="2">
    <location>
        <begin position="1212"/>
        <end position="1222"/>
    </location>
</feature>
<dbReference type="InterPro" id="IPR032675">
    <property type="entry name" value="LRR_dom_sf"/>
</dbReference>
<dbReference type="PANTHER" id="PTHR24111">
    <property type="entry name" value="LEUCINE-RICH REPEAT-CONTAINING PROTEIN 34"/>
    <property type="match status" value="1"/>
</dbReference>
<dbReference type="InterPro" id="IPR052201">
    <property type="entry name" value="LRR-containing_regulator"/>
</dbReference>
<feature type="compositionally biased region" description="Low complexity" evidence="2">
    <location>
        <begin position="437"/>
        <end position="456"/>
    </location>
</feature>
<feature type="region of interest" description="Disordered" evidence="2">
    <location>
        <begin position="286"/>
        <end position="306"/>
    </location>
</feature>
<evidence type="ECO:0000313" key="4">
    <source>
        <dbReference type="Proteomes" id="UP000769528"/>
    </source>
</evidence>
<feature type="region of interest" description="Disordered" evidence="2">
    <location>
        <begin position="32"/>
        <end position="57"/>
    </location>
</feature>
<keyword evidence="4" id="KW-1185">Reference proteome</keyword>
<gene>
    <name evidence="3" type="ORF">WICMUC_005930</name>
</gene>
<name>A0A9P8P1X0_9ASCO</name>
<feature type="compositionally biased region" description="Polar residues" evidence="2">
    <location>
        <begin position="46"/>
        <end position="57"/>
    </location>
</feature>
<dbReference type="AlphaFoldDB" id="A0A9P8P1X0"/>
<feature type="region of interest" description="Disordered" evidence="2">
    <location>
        <begin position="391"/>
        <end position="475"/>
    </location>
</feature>
<reference evidence="3" key="1">
    <citation type="journal article" date="2021" name="Open Biol.">
        <title>Shared evolutionary footprints suggest mitochondrial oxidative damage underlies multiple complex I losses in fungi.</title>
        <authorList>
            <person name="Schikora-Tamarit M.A."/>
            <person name="Marcet-Houben M."/>
            <person name="Nosek J."/>
            <person name="Gabaldon T."/>
        </authorList>
    </citation>
    <scope>NUCLEOTIDE SEQUENCE</scope>
    <source>
        <strain evidence="3">CBS6341</strain>
    </source>
</reference>
<feature type="region of interest" description="Disordered" evidence="2">
    <location>
        <begin position="114"/>
        <end position="174"/>
    </location>
</feature>
<sequence length="1258" mass="140048">MSIDTLRNELNTGVSNVEVDWFLKGKLPEFSSSEAHPYSQRHPRSDLSTNGNPQASEVASINNSIPITQINNHNPFSNGLSRSKSLSELEHKKKEDKIKKKGFFRSLFGSKTQQNSASRFSSSSSSPVPPTASIEHKYDPNPSTVTGTRTGTKSSPSSAPQILHRSKSLSSRPHELDPKLEQFLLYYKAKGISKLQSDLNLKSPPTSSTSSIPSTITSTINEKIIPQPKVLTDVLGRAIPAHPPSSKLPSAFAKNPQYSQPIVKTHVNQDHPSRLSFLKRQKSITSDNDSITHSSTVSGNDTKPITIPGLENLPNLKRVAFDIPVFFNDPPQQIPSRNPRKGEVEILKDGSIVVHKLSLAEKRKLLTQSGGGVVVGGSGHLKILSNKNKNEEIEQEDVEQENPKQDQQDQDQTTGEKVSPLGEEHSSNTITRQEQQAHNIEVAAAEAAAEARGKAAPNELKRISTNNEEEEDDPLTQAASKINIDKPMIRSNKSTTSMISLAANEHQSEIYPSRSTKVPLDVLYTRCCHLREILPIPATLKQIKKDSYDPISVLQLRNPKPSLVEVLTFSDFISVVPILCVSLDGVSLSSEMFRIILSSLAHKKELEKLTLRNTPLDDEGWKLLCWFLSNNKTLSRLDLTQVPILSTNVQKPAKSSTHNGNGTSITRMECDMNSRSDMNWNLFNAAILSRNGIEEIILNGAQMSNKEFKDLFEMGLSLKTSKIGLAYNQLTLEQCDVLAQTIKFDQLIGIDLGYNDLNGKLKVFSRQFPRMINTNQPQLRFISLNTTNLANQDGEVDEFISNFAIFRELRYIDLSNNSKLFPSLLSALTQHLPLYPNLSRLHLEYDNLSTESIVSISELIPFCKKLSYLSLVGNHLNNVSASSLVSALKISNSLITLDLNHDELTPKFREAIAVYTVRNMHQQLELAGDEENSERQKDLASLQVQLSQLLLSDNDSNAELIENFIKKVQKIRKKIHDSIDELFKLRIQGVLNTEGKEALIRFCFIDSSFEKGLELLSKKSPIQFKLNDEAENTAQDLIAPPMTKQPSTNVKLSSYVEESGHNELFPFGVSDSKHDSKHDVKHQSGIYGGEDELIDNGEFRAADDSHIKEEASILKLGSLINRSSENIVKDIPQEHVHTLLALSGDHLKNALLKTNNISDLVEILDSFKKQGIQLGEIYKKDDQVDFKINAGKLDLETLKNTSSNISRKQIISDDESDSDNEISENSLSDSSSLNSEGEEINHAYDEILDHLEKVRTNT</sequence>
<feature type="compositionally biased region" description="Polar residues" evidence="2">
    <location>
        <begin position="427"/>
        <end position="436"/>
    </location>
</feature>
<organism evidence="3 4">
    <name type="scientific">Wickerhamomyces mucosus</name>
    <dbReference type="NCBI Taxonomy" id="1378264"/>
    <lineage>
        <taxon>Eukaryota</taxon>
        <taxon>Fungi</taxon>
        <taxon>Dikarya</taxon>
        <taxon>Ascomycota</taxon>
        <taxon>Saccharomycotina</taxon>
        <taxon>Saccharomycetes</taxon>
        <taxon>Phaffomycetales</taxon>
        <taxon>Wickerhamomycetaceae</taxon>
        <taxon>Wickerhamomyces</taxon>
    </lineage>
</organism>
<protein>
    <recommendedName>
        <fullName evidence="5">RNI-like protein</fullName>
    </recommendedName>
</protein>
<proteinExistence type="predicted"/>
<feature type="compositionally biased region" description="Polar residues" evidence="2">
    <location>
        <begin position="141"/>
        <end position="160"/>
    </location>
</feature>
<dbReference type="Gene3D" id="3.80.10.10">
    <property type="entry name" value="Ribonuclease Inhibitor"/>
    <property type="match status" value="1"/>
</dbReference>
<evidence type="ECO:0000313" key="3">
    <source>
        <dbReference type="EMBL" id="KAH3663491.1"/>
    </source>
</evidence>
<evidence type="ECO:0000256" key="1">
    <source>
        <dbReference type="ARBA" id="ARBA00022737"/>
    </source>
</evidence>
<feature type="compositionally biased region" description="Low complexity" evidence="2">
    <location>
        <begin position="1223"/>
        <end position="1235"/>
    </location>
</feature>
<reference evidence="3" key="2">
    <citation type="submission" date="2021-01" db="EMBL/GenBank/DDBJ databases">
        <authorList>
            <person name="Schikora-Tamarit M.A."/>
        </authorList>
    </citation>
    <scope>NUCLEOTIDE SEQUENCE</scope>
    <source>
        <strain evidence="3">CBS6341</strain>
    </source>
</reference>
<feature type="compositionally biased region" description="Low complexity" evidence="2">
    <location>
        <begin position="116"/>
        <end position="126"/>
    </location>
</feature>
<dbReference type="SUPFAM" id="SSF52047">
    <property type="entry name" value="RNI-like"/>
    <property type="match status" value="1"/>
</dbReference>
<dbReference type="Proteomes" id="UP000769528">
    <property type="component" value="Unassembled WGS sequence"/>
</dbReference>
<evidence type="ECO:0008006" key="5">
    <source>
        <dbReference type="Google" id="ProtNLM"/>
    </source>
</evidence>
<dbReference type="EMBL" id="JAEUBF010001534">
    <property type="protein sequence ID" value="KAH3663491.1"/>
    <property type="molecule type" value="Genomic_DNA"/>
</dbReference>
<dbReference type="OrthoDB" id="8436363at2759"/>
<feature type="region of interest" description="Disordered" evidence="2">
    <location>
        <begin position="1209"/>
        <end position="1241"/>
    </location>
</feature>
<dbReference type="PANTHER" id="PTHR24111:SF0">
    <property type="entry name" value="LEUCINE-RICH REPEAT-CONTAINING PROTEIN"/>
    <property type="match status" value="1"/>
</dbReference>